<dbReference type="RefSeq" id="WP_132034844.1">
    <property type="nucleotide sequence ID" value="NZ_SMAI01000016.1"/>
</dbReference>
<feature type="chain" id="PRO_5020584205" description="DUF2946 domain-containing protein" evidence="1">
    <location>
        <begin position="32"/>
        <end position="127"/>
    </location>
</feature>
<dbReference type="EMBL" id="SMAI01000016">
    <property type="protein sequence ID" value="TCT01902.1"/>
    <property type="molecule type" value="Genomic_DNA"/>
</dbReference>
<evidence type="ECO:0000313" key="2">
    <source>
        <dbReference type="EMBL" id="TCT01902.1"/>
    </source>
</evidence>
<comment type="caution">
    <text evidence="2">The sequence shown here is derived from an EMBL/GenBank/DDBJ whole genome shotgun (WGS) entry which is preliminary data.</text>
</comment>
<name>A0A4R3LNH5_9HYPH</name>
<sequence>MIRFRQAIGHVRLLSAVLVAAAMLLAPLAQAMPVQCHDHAEDAQHATIADGHGAAVADHHDEHDGTAQMTDHGACCELASSIWGIAIGSTDTAIQHLKSLGHHPLPSDRVFPGLAVPPGLHPPRFPI</sequence>
<evidence type="ECO:0000313" key="3">
    <source>
        <dbReference type="Proteomes" id="UP000294664"/>
    </source>
</evidence>
<organism evidence="2 3">
    <name type="scientific">Aquabacter spiritensis</name>
    <dbReference type="NCBI Taxonomy" id="933073"/>
    <lineage>
        <taxon>Bacteria</taxon>
        <taxon>Pseudomonadati</taxon>
        <taxon>Pseudomonadota</taxon>
        <taxon>Alphaproteobacteria</taxon>
        <taxon>Hyphomicrobiales</taxon>
        <taxon>Xanthobacteraceae</taxon>
        <taxon>Aquabacter</taxon>
    </lineage>
</organism>
<gene>
    <name evidence="2" type="ORF">EDC64_116101</name>
</gene>
<accession>A0A4R3LNH5</accession>
<keyword evidence="3" id="KW-1185">Reference proteome</keyword>
<reference evidence="2 3" key="1">
    <citation type="submission" date="2019-03" db="EMBL/GenBank/DDBJ databases">
        <title>Genomic Encyclopedia of Type Strains, Phase IV (KMG-IV): sequencing the most valuable type-strain genomes for metagenomic binning, comparative biology and taxonomic classification.</title>
        <authorList>
            <person name="Goeker M."/>
        </authorList>
    </citation>
    <scope>NUCLEOTIDE SEQUENCE [LARGE SCALE GENOMIC DNA]</scope>
    <source>
        <strain evidence="2 3">DSM 9035</strain>
    </source>
</reference>
<keyword evidence="1" id="KW-0732">Signal</keyword>
<dbReference type="Proteomes" id="UP000294664">
    <property type="component" value="Unassembled WGS sequence"/>
</dbReference>
<protein>
    <recommendedName>
        <fullName evidence="4">DUF2946 domain-containing protein</fullName>
    </recommendedName>
</protein>
<dbReference type="AlphaFoldDB" id="A0A4R3LNH5"/>
<feature type="signal peptide" evidence="1">
    <location>
        <begin position="1"/>
        <end position="31"/>
    </location>
</feature>
<evidence type="ECO:0008006" key="4">
    <source>
        <dbReference type="Google" id="ProtNLM"/>
    </source>
</evidence>
<proteinExistence type="predicted"/>
<evidence type="ECO:0000256" key="1">
    <source>
        <dbReference type="SAM" id="SignalP"/>
    </source>
</evidence>